<evidence type="ECO:0008006" key="6">
    <source>
        <dbReference type="Google" id="ProtNLM"/>
    </source>
</evidence>
<dbReference type="RefSeq" id="WP_076995655.1">
    <property type="nucleotide sequence ID" value="NZ_MSPR01000004.1"/>
</dbReference>
<comment type="caution">
    <text evidence="2">The sequence shown here is derived from an EMBL/GenBank/DDBJ whole genome shotgun (WGS) entry which is preliminary data.</text>
</comment>
<evidence type="ECO:0000313" key="4">
    <source>
        <dbReference type="Proteomes" id="UP000188600"/>
    </source>
</evidence>
<organism evidence="2 4">
    <name type="scientific">Streptococcus azizii</name>
    <dbReference type="NCBI Taxonomy" id="1579424"/>
    <lineage>
        <taxon>Bacteria</taxon>
        <taxon>Bacillati</taxon>
        <taxon>Bacillota</taxon>
        <taxon>Bacilli</taxon>
        <taxon>Lactobacillales</taxon>
        <taxon>Streptococcaceae</taxon>
        <taxon>Streptococcus</taxon>
    </lineage>
</organism>
<evidence type="ECO:0000313" key="2">
    <source>
        <dbReference type="EMBL" id="ONK28582.1"/>
    </source>
</evidence>
<evidence type="ECO:0000256" key="1">
    <source>
        <dbReference type="SAM" id="Phobius"/>
    </source>
</evidence>
<accession>A0AB36JR55</accession>
<keyword evidence="5" id="KW-1185">Reference proteome</keyword>
<dbReference type="EMBL" id="MSPT01000004">
    <property type="protein sequence ID" value="ONK28582.1"/>
    <property type="molecule type" value="Genomic_DNA"/>
</dbReference>
<feature type="transmembrane region" description="Helical" evidence="1">
    <location>
        <begin position="76"/>
        <end position="101"/>
    </location>
</feature>
<name>A0AB36JR55_9STRE</name>
<evidence type="ECO:0000313" key="3">
    <source>
        <dbReference type="EMBL" id="ONK30267.1"/>
    </source>
</evidence>
<dbReference type="AlphaFoldDB" id="A0AB36JR55"/>
<sequence length="104" mass="12110">MVTYYNKIKNSRFDLYFILFILFIWSMVIWIPPSIHLPFGNHSMSVPDAIFRYFLPASGWLSILTALLFKRIKLFLFGLLCLQPIVVTLALSYLIFGIFGLDAR</sequence>
<gene>
    <name evidence="3" type="ORF">BVE84_03225</name>
    <name evidence="2" type="ORF">BVE86_02505</name>
</gene>
<reference evidence="4 5" key="1">
    <citation type="submission" date="2016-12" db="EMBL/GenBank/DDBJ databases">
        <authorList>
            <person name="Gulvik C.A."/>
        </authorList>
    </citation>
    <scope>NUCLEOTIDE SEQUENCE [LARGE SCALE GENOMIC DNA]</scope>
    <source>
        <strain evidence="3 5">12-5202</strain>
        <strain evidence="2 4">12-5291</strain>
    </source>
</reference>
<proteinExistence type="predicted"/>
<protein>
    <recommendedName>
        <fullName evidence="6">SpeK</fullName>
    </recommendedName>
</protein>
<keyword evidence="1" id="KW-1133">Transmembrane helix</keyword>
<keyword evidence="1" id="KW-0472">Membrane</keyword>
<feature type="transmembrane region" description="Helical" evidence="1">
    <location>
        <begin position="51"/>
        <end position="69"/>
    </location>
</feature>
<feature type="transmembrane region" description="Helical" evidence="1">
    <location>
        <begin position="12"/>
        <end position="31"/>
    </location>
</feature>
<dbReference type="EMBL" id="MSPR01000004">
    <property type="protein sequence ID" value="ONK30267.1"/>
    <property type="molecule type" value="Genomic_DNA"/>
</dbReference>
<dbReference type="Proteomes" id="UP000188946">
    <property type="component" value="Unassembled WGS sequence"/>
</dbReference>
<keyword evidence="1" id="KW-0812">Transmembrane</keyword>
<evidence type="ECO:0000313" key="5">
    <source>
        <dbReference type="Proteomes" id="UP000188946"/>
    </source>
</evidence>
<dbReference type="Proteomes" id="UP000188600">
    <property type="component" value="Unassembled WGS sequence"/>
</dbReference>